<evidence type="ECO:0000256" key="3">
    <source>
        <dbReference type="ARBA" id="ARBA00012560"/>
    </source>
</evidence>
<evidence type="ECO:0000256" key="2">
    <source>
        <dbReference type="ARBA" id="ARBA00005684"/>
    </source>
</evidence>
<comment type="catalytic activity">
    <reaction evidence="1 10">
        <text>Transfers a segment of a (1-&gt;4)-alpha-D-glucan to a new position in an acceptor, which may be glucose or a (1-&gt;4)-alpha-D-glucan.</text>
        <dbReference type="EC" id="2.4.1.25"/>
    </reaction>
</comment>
<dbReference type="InterPro" id="IPR003385">
    <property type="entry name" value="Glyco_hydro_77"/>
</dbReference>
<evidence type="ECO:0000313" key="14">
    <source>
        <dbReference type="EMBL" id="XDJ79399.1"/>
    </source>
</evidence>
<dbReference type="EMBL" id="CP158254">
    <property type="protein sequence ID" value="XDJ46348.1"/>
    <property type="molecule type" value="Genomic_DNA"/>
</dbReference>
<dbReference type="PANTHER" id="PTHR32438">
    <property type="entry name" value="4-ALPHA-GLUCANOTRANSFERASE DPE1, CHLOROPLASTIC/AMYLOPLASTIC"/>
    <property type="match status" value="1"/>
</dbReference>
<dbReference type="SUPFAM" id="SSF51445">
    <property type="entry name" value="(Trans)glycosidases"/>
    <property type="match status" value="1"/>
</dbReference>
<dbReference type="GO" id="GO:0004134">
    <property type="term" value="F:4-alpha-glucanotransferase activity"/>
    <property type="evidence" value="ECO:0007669"/>
    <property type="project" value="UniProtKB-EC"/>
</dbReference>
<dbReference type="EMBL" id="CP158262">
    <property type="protein sequence ID" value="XDJ68328.1"/>
    <property type="molecule type" value="Genomic_DNA"/>
</dbReference>
<dbReference type="InterPro" id="IPR017853">
    <property type="entry name" value="GH"/>
</dbReference>
<dbReference type="GO" id="GO:0005975">
    <property type="term" value="P:carbohydrate metabolic process"/>
    <property type="evidence" value="ECO:0007669"/>
    <property type="project" value="InterPro"/>
</dbReference>
<dbReference type="Gene3D" id="3.20.20.80">
    <property type="entry name" value="Glycosidases"/>
    <property type="match status" value="1"/>
</dbReference>
<dbReference type="NCBIfam" id="TIGR00217">
    <property type="entry name" value="malQ"/>
    <property type="match status" value="1"/>
</dbReference>
<evidence type="ECO:0000256" key="6">
    <source>
        <dbReference type="ARBA" id="ARBA00022679"/>
    </source>
</evidence>
<protein>
    <recommendedName>
        <fullName evidence="4 10">4-alpha-glucanotransferase</fullName>
        <ecNumber evidence="3 10">2.4.1.25</ecNumber>
    </recommendedName>
    <alternativeName>
        <fullName evidence="8 10">Amylomaltase</fullName>
    </alternativeName>
    <alternativeName>
        <fullName evidence="9 10">Disproportionating enzyme</fullName>
    </alternativeName>
</protein>
<evidence type="ECO:0000256" key="5">
    <source>
        <dbReference type="ARBA" id="ARBA00022676"/>
    </source>
</evidence>
<comment type="similarity">
    <text evidence="2 10">Belongs to the disproportionating enzyme family.</text>
</comment>
<dbReference type="PANTHER" id="PTHR32438:SF5">
    <property type="entry name" value="4-ALPHA-GLUCANOTRANSFERASE DPE1, CHLOROPLASTIC_AMYLOPLASTIC"/>
    <property type="match status" value="1"/>
</dbReference>
<evidence type="ECO:0000313" key="13">
    <source>
        <dbReference type="EMBL" id="XDJ68328.1"/>
    </source>
</evidence>
<evidence type="ECO:0000313" key="11">
    <source>
        <dbReference type="EMBL" id="XDJ41175.1"/>
    </source>
</evidence>
<name>A0AB39CWJ1_9BURK</name>
<gene>
    <name evidence="12" type="primary">malQ</name>
    <name evidence="13" type="ORF">ABRY94_09485</name>
    <name evidence="11" type="ORF">ABRY99_09445</name>
    <name evidence="12" type="ORF">ABRZ04_08295</name>
    <name evidence="14" type="ORF">ABRZ07_10910</name>
</gene>
<dbReference type="EMBL" id="CP158267">
    <property type="protein sequence ID" value="XDJ79399.1"/>
    <property type="molecule type" value="Genomic_DNA"/>
</dbReference>
<evidence type="ECO:0000256" key="7">
    <source>
        <dbReference type="ARBA" id="ARBA00023277"/>
    </source>
</evidence>
<evidence type="ECO:0000256" key="1">
    <source>
        <dbReference type="ARBA" id="ARBA00000439"/>
    </source>
</evidence>
<evidence type="ECO:0000313" key="12">
    <source>
        <dbReference type="EMBL" id="XDJ46348.1"/>
    </source>
</evidence>
<dbReference type="AlphaFoldDB" id="A0AB39CWJ1"/>
<dbReference type="Pfam" id="PF02446">
    <property type="entry name" value="Glyco_hydro_77"/>
    <property type="match status" value="1"/>
</dbReference>
<reference evidence="12" key="1">
    <citation type="submission" date="2024-05" db="EMBL/GenBank/DDBJ databases">
        <authorList>
            <person name="Luo Y.-C."/>
            <person name="Nicholds J."/>
            <person name="Mortimer T."/>
            <person name="Maboni G."/>
        </authorList>
    </citation>
    <scope>NUCLEOTIDE SEQUENCE</scope>
    <source>
        <strain evidence="14">141555</strain>
        <strain evidence="13">144863</strain>
        <strain evidence="12">151836</strain>
        <strain evidence="11">153920</strain>
    </source>
</reference>
<dbReference type="EMBL" id="CP158252">
    <property type="protein sequence ID" value="XDJ41175.1"/>
    <property type="molecule type" value="Genomic_DNA"/>
</dbReference>
<evidence type="ECO:0000256" key="4">
    <source>
        <dbReference type="ARBA" id="ARBA00020295"/>
    </source>
</evidence>
<evidence type="ECO:0000256" key="10">
    <source>
        <dbReference type="RuleBase" id="RU361207"/>
    </source>
</evidence>
<keyword evidence="6 10" id="KW-0808">Transferase</keyword>
<evidence type="ECO:0000256" key="9">
    <source>
        <dbReference type="ARBA" id="ARBA00031501"/>
    </source>
</evidence>
<organism evidence="12">
    <name type="scientific">Castellaniella ginsengisoli</name>
    <dbReference type="NCBI Taxonomy" id="546114"/>
    <lineage>
        <taxon>Bacteria</taxon>
        <taxon>Pseudomonadati</taxon>
        <taxon>Pseudomonadota</taxon>
        <taxon>Betaproteobacteria</taxon>
        <taxon>Burkholderiales</taxon>
        <taxon>Alcaligenaceae</taxon>
        <taxon>Castellaniella</taxon>
    </lineage>
</organism>
<dbReference type="EC" id="2.4.1.25" evidence="3 10"/>
<keyword evidence="7 10" id="KW-0119">Carbohydrate metabolism</keyword>
<proteinExistence type="inferred from homology"/>
<evidence type="ECO:0000256" key="8">
    <source>
        <dbReference type="ARBA" id="ARBA00031423"/>
    </source>
</evidence>
<keyword evidence="5 10" id="KW-0328">Glycosyltransferase</keyword>
<dbReference type="RefSeq" id="WP_368639192.1">
    <property type="nucleotide sequence ID" value="NZ_CP158252.1"/>
</dbReference>
<sequence>MTRPAGRRGADGGEGLFLLAERAGLQERWVDVHGASHRVSPDTLRVLLDAMGFPCGTAASIRASLAAMKCRAGPDMPKLLIGRAGEPLRLSGLPPGPCLLEHEEGCVPPQDFHLACGDSDDWLRVPLPPGYYCLRPQRGRPIRLAIAPHGADSLAGRWGAAGERLWGAMAQIYSLRTAGKDPLTSTWGHGDFGAVRRLAQRLAEECADALMLSPAHAMFSADPAACSPYCPSNRLFLNAAYAAPVDVLGETAVRAAMRNLPSIDWAALDAPGRIDWPRVSAARMRLVRQLHNGLHRLDARLRDDYRRFLGEQGEPLKAHAVFECLQADAAVAADSRGRLLPWPRWESRWRDARSSDVRAYASRHAREVDFHCFLQWLAATSLGLAHGAARRAGMRIGLMADLAVGASPAGSQAWSQAGLFLKGASIGAPPDRHNPLGQNWHLTAFSPHALQAGAQEPFLAVLRAGLDRVGGLRIDHVAGFERIWVIPEGAEAADGAYLRMPARDLLALTALEAWRRQALIVGENLGTIPPGLDAALRRNGILGMNVLWFMKRSERDRTAASDESPASFLPSREWPPHAAAMATTHDLPTLVGWWHGVDIAQRERAHLLGPRETAAGLRAQRAKDRACLWQRLGGDPAAAPPRRTPIAAMLGFVAAAPCPLMLATLEDLAGEREAPNVPGTVQEFPNWRRRMPVDAVPACSTKPWRDRLQVIRRVRGAG</sequence>
<accession>A0AB39CWJ1</accession>